<evidence type="ECO:0000313" key="2">
    <source>
        <dbReference type="EMBL" id="MFB9347448.1"/>
    </source>
</evidence>
<accession>A0ABV5L5K2</accession>
<sequence length="358" mass="36190">MTKFSTATMSAALKARDAAAAELAKGPTGSREASLLATIRDNDAVVREAIANGAAVQSQTEAGLTFRSQTSAGNTRSLGSVRVFGLPLSEARSTDWTVATETGDELLSDILSASGSGSKLLPLVRSSQFTGSRARIAVAPRLTAGLSGRNDPLSALANPVTSGLTDPFKVQAFVSADRDEVAWYPQVEEALNIALADAVGAATDAFILNGGTTTDHTAEGIIEGGVSTTVTALDAAALFGAVARVRNTGGEASAIVANPDEVAAILANVDGSKIDKLPPLVAIPDLADGTPVIAAGTALVADLSAVYVGIRAGLEVFYTTDEPSVHAKDAVLIGGRARVGNPKIAAAGRVQTLTVGAA</sequence>
<evidence type="ECO:0000313" key="3">
    <source>
        <dbReference type="Proteomes" id="UP001589753"/>
    </source>
</evidence>
<organism evidence="2 3">
    <name type="scientific">Streptomyces heliomycini</name>
    <dbReference type="NCBI Taxonomy" id="284032"/>
    <lineage>
        <taxon>Bacteria</taxon>
        <taxon>Bacillati</taxon>
        <taxon>Actinomycetota</taxon>
        <taxon>Actinomycetes</taxon>
        <taxon>Kitasatosporales</taxon>
        <taxon>Streptomycetaceae</taxon>
        <taxon>Streptomyces</taxon>
    </lineage>
</organism>
<proteinExistence type="predicted"/>
<reference evidence="2 3" key="1">
    <citation type="submission" date="2024-09" db="EMBL/GenBank/DDBJ databases">
        <authorList>
            <person name="Sun Q."/>
            <person name="Mori K."/>
        </authorList>
    </citation>
    <scope>NUCLEOTIDE SEQUENCE [LARGE SCALE GENOMIC DNA]</scope>
    <source>
        <strain evidence="2 3">JCM 9767</strain>
    </source>
</reference>
<keyword evidence="3" id="KW-1185">Reference proteome</keyword>
<dbReference type="Proteomes" id="UP001589753">
    <property type="component" value="Unassembled WGS sequence"/>
</dbReference>
<gene>
    <name evidence="2" type="ORF">ACFFUA_08230</name>
</gene>
<comment type="caution">
    <text evidence="2">The sequence shown here is derived from an EMBL/GenBank/DDBJ whole genome shotgun (WGS) entry which is preliminary data.</text>
</comment>
<dbReference type="RefSeq" id="WP_380954996.1">
    <property type="nucleotide sequence ID" value="NZ_JBHMDI010000013.1"/>
</dbReference>
<evidence type="ECO:0000259" key="1">
    <source>
        <dbReference type="Pfam" id="PF05065"/>
    </source>
</evidence>
<dbReference type="EMBL" id="JBHMDI010000013">
    <property type="protein sequence ID" value="MFB9347448.1"/>
    <property type="molecule type" value="Genomic_DNA"/>
</dbReference>
<name>A0ABV5L5K2_9ACTN</name>
<dbReference type="Pfam" id="PF05065">
    <property type="entry name" value="Phage_capsid"/>
    <property type="match status" value="1"/>
</dbReference>
<feature type="domain" description="Phage capsid-like C-terminal" evidence="1">
    <location>
        <begin position="105"/>
        <end position="340"/>
    </location>
</feature>
<dbReference type="SUPFAM" id="SSF56563">
    <property type="entry name" value="Major capsid protein gp5"/>
    <property type="match status" value="1"/>
</dbReference>
<dbReference type="InterPro" id="IPR054612">
    <property type="entry name" value="Phage_capsid-like_C"/>
</dbReference>
<protein>
    <submittedName>
        <fullName evidence="2">Phage major capsid protein</fullName>
    </submittedName>
</protein>